<evidence type="ECO:0000313" key="2">
    <source>
        <dbReference type="EMBL" id="KJV57862.1"/>
    </source>
</evidence>
<keyword evidence="1" id="KW-0472">Membrane</keyword>
<accession>A0A0F3MQY5</accession>
<evidence type="ECO:0000256" key="1">
    <source>
        <dbReference type="SAM" id="Phobius"/>
    </source>
</evidence>
<dbReference type="EMBL" id="LANQ01000001">
    <property type="protein sequence ID" value="KJV57862.1"/>
    <property type="molecule type" value="Genomic_DNA"/>
</dbReference>
<comment type="caution">
    <text evidence="2">The sequence shown here is derived from an EMBL/GenBank/DDBJ whole genome shotgun (WGS) entry which is preliminary data.</text>
</comment>
<evidence type="ECO:0000313" key="3">
    <source>
        <dbReference type="Proteomes" id="UP000033475"/>
    </source>
</evidence>
<keyword evidence="1" id="KW-0812">Transmembrane</keyword>
<sequence>MLPLPINEIFGFFFIIPSTNIKYAYYYITNRFKKKEFLNYIVNWLIHKN</sequence>
<name>A0A0F3MQY5_RICFI</name>
<organism evidence="2 3">
    <name type="scientific">Rickettsia felis str. Pedreira</name>
    <dbReference type="NCBI Taxonomy" id="1359196"/>
    <lineage>
        <taxon>Bacteria</taxon>
        <taxon>Pseudomonadati</taxon>
        <taxon>Pseudomonadota</taxon>
        <taxon>Alphaproteobacteria</taxon>
        <taxon>Rickettsiales</taxon>
        <taxon>Rickettsiaceae</taxon>
        <taxon>Rickettsieae</taxon>
        <taxon>Rickettsia</taxon>
        <taxon>spotted fever group</taxon>
    </lineage>
</organism>
<feature type="transmembrane region" description="Helical" evidence="1">
    <location>
        <begin position="6"/>
        <end position="28"/>
    </location>
</feature>
<reference evidence="2 3" key="1">
    <citation type="submission" date="2015-01" db="EMBL/GenBank/DDBJ databases">
        <title>Genome Sequencing of Rickettsiales.</title>
        <authorList>
            <person name="Daugherty S.C."/>
            <person name="Su Q."/>
            <person name="Abolude K."/>
            <person name="Beier-Sexton M."/>
            <person name="Carlyon J.A."/>
            <person name="Carter R."/>
            <person name="Day N.P."/>
            <person name="Dumler S.J."/>
            <person name="Dyachenko V."/>
            <person name="Godinez A."/>
            <person name="Kurtti T.J."/>
            <person name="Lichay M."/>
            <person name="Mullins K.E."/>
            <person name="Ott S."/>
            <person name="Pappas-Brown V."/>
            <person name="Paris D.H."/>
            <person name="Patel P."/>
            <person name="Richards A.L."/>
            <person name="Sadzewicz L."/>
            <person name="Sears K."/>
            <person name="Seidman D."/>
            <person name="Sengamalay N."/>
            <person name="Stenos J."/>
            <person name="Tallon L.J."/>
            <person name="Vincent G."/>
            <person name="Fraser C.M."/>
            <person name="Munderloh U."/>
            <person name="Dunning-Hotopp J.C."/>
        </authorList>
    </citation>
    <scope>NUCLEOTIDE SEQUENCE [LARGE SCALE GENOMIC DNA]</scope>
    <source>
        <strain evidence="2 3">Pedreira</strain>
    </source>
</reference>
<dbReference type="AlphaFoldDB" id="A0A0F3MQY5"/>
<protein>
    <submittedName>
        <fullName evidence="2">Uncharacterized protein</fullName>
    </submittedName>
</protein>
<keyword evidence="1" id="KW-1133">Transmembrane helix</keyword>
<gene>
    <name evidence="2" type="ORF">RFEPED_0231</name>
</gene>
<proteinExistence type="predicted"/>
<dbReference type="Proteomes" id="UP000033475">
    <property type="component" value="Unassembled WGS sequence"/>
</dbReference>